<dbReference type="EMBL" id="KQ964533">
    <property type="protein sequence ID" value="KXN69461.1"/>
    <property type="molecule type" value="Genomic_DNA"/>
</dbReference>
<dbReference type="OrthoDB" id="546434at2759"/>
<dbReference type="Gene3D" id="1.10.840.10">
    <property type="entry name" value="Ras guanine-nucleotide exchange factors catalytic domain"/>
    <property type="match status" value="1"/>
</dbReference>
<evidence type="ECO:0000256" key="2">
    <source>
        <dbReference type="PROSITE-ProRule" id="PRU00168"/>
    </source>
</evidence>
<protein>
    <submittedName>
        <fullName evidence="5">Ras GEF</fullName>
    </submittedName>
</protein>
<dbReference type="InterPro" id="IPR019804">
    <property type="entry name" value="Ras_G-nucl-exch_fac_CS"/>
</dbReference>
<evidence type="ECO:0000259" key="4">
    <source>
        <dbReference type="PROSITE" id="PS50212"/>
    </source>
</evidence>
<dbReference type="GO" id="GO:0005085">
    <property type="term" value="F:guanyl-nucleotide exchange factor activity"/>
    <property type="evidence" value="ECO:0007669"/>
    <property type="project" value="UniProtKB-KW"/>
</dbReference>
<proteinExistence type="predicted"/>
<dbReference type="InterPro" id="IPR036964">
    <property type="entry name" value="RASGEF_cat_dom_sf"/>
</dbReference>
<evidence type="ECO:0000256" key="1">
    <source>
        <dbReference type="ARBA" id="ARBA00022658"/>
    </source>
</evidence>
<dbReference type="SMART" id="SM00147">
    <property type="entry name" value="RasGEF"/>
    <property type="match status" value="1"/>
</dbReference>
<dbReference type="InterPro" id="IPR000651">
    <property type="entry name" value="Ras-like_Gua-exchang_fac_N"/>
</dbReference>
<feature type="domain" description="N-terminal Ras-GEF" evidence="4">
    <location>
        <begin position="17"/>
        <end position="146"/>
    </location>
</feature>
<dbReference type="Gene3D" id="1.20.870.10">
    <property type="entry name" value="Son of sevenless (SoS) protein Chain: S domain 1"/>
    <property type="match status" value="1"/>
</dbReference>
<organism evidence="5 6">
    <name type="scientific">Conidiobolus coronatus (strain ATCC 28846 / CBS 209.66 / NRRL 28638)</name>
    <name type="common">Delacroixia coronata</name>
    <dbReference type="NCBI Taxonomy" id="796925"/>
    <lineage>
        <taxon>Eukaryota</taxon>
        <taxon>Fungi</taxon>
        <taxon>Fungi incertae sedis</taxon>
        <taxon>Zoopagomycota</taxon>
        <taxon>Entomophthoromycotina</taxon>
        <taxon>Entomophthoromycetes</taxon>
        <taxon>Entomophthorales</taxon>
        <taxon>Ancylistaceae</taxon>
        <taxon>Conidiobolus</taxon>
    </lineage>
</organism>
<evidence type="ECO:0000259" key="3">
    <source>
        <dbReference type="PROSITE" id="PS50009"/>
    </source>
</evidence>
<dbReference type="STRING" id="796925.A0A137P3H1"/>
<dbReference type="PANTHER" id="PTHR23113">
    <property type="entry name" value="GUANINE NUCLEOTIDE EXCHANGE FACTOR"/>
    <property type="match status" value="1"/>
</dbReference>
<feature type="non-terminal residue" evidence="5">
    <location>
        <position position="1"/>
    </location>
</feature>
<dbReference type="SUPFAM" id="SSF48366">
    <property type="entry name" value="Ras GEF"/>
    <property type="match status" value="1"/>
</dbReference>
<keyword evidence="6" id="KW-1185">Reference proteome</keyword>
<gene>
    <name evidence="5" type="ORF">CONCODRAFT_23836</name>
</gene>
<dbReference type="Pfam" id="PF00618">
    <property type="entry name" value="RasGEF_N"/>
    <property type="match status" value="1"/>
</dbReference>
<dbReference type="PANTHER" id="PTHR23113:SF368">
    <property type="entry name" value="CELL DIVISION CONTROL PROTEIN 25"/>
    <property type="match status" value="1"/>
</dbReference>
<dbReference type="GO" id="GO:0007265">
    <property type="term" value="P:Ras protein signal transduction"/>
    <property type="evidence" value="ECO:0007669"/>
    <property type="project" value="TreeGrafter"/>
</dbReference>
<dbReference type="Pfam" id="PF00617">
    <property type="entry name" value="RasGEF"/>
    <property type="match status" value="1"/>
</dbReference>
<sequence length="371" mass="43942">EPWFIKKDYRDADLVLDDESVLGATLPRLIEYLTPFQNPNSEYIETFLLTYRGFTTTFNLFELLFKRFTDESPSEIHPHMRMDYVKYRLGPIRQRVMEILWIWLDNHMQEDETEAIKFLEEFANTIMLKVVPEQARNFVTLLNRRLKASKTEQMSYYYRPWGTKVKRFKLDILQIQVIEFAYQLTMNESFHFEQIDPRELLNLEWEKPLNSKNFHIRALMYISNCISSWVARAIIAAKDTNRCTKYMEFFIQLASTLRMLNNFNGLMSILMGFNTVPVEDLTNMWAHVSPEHRETATRLTRTMDPVNNFGAYREALGQIKGPVVPFLGAFISDLRFVEEGHPNYLPDNSELINFEKQKKVATIVKEIRRLQ</sequence>
<name>A0A137P3H1_CONC2</name>
<dbReference type="InterPro" id="IPR001895">
    <property type="entry name" value="RASGEF_cat_dom"/>
</dbReference>
<dbReference type="PROSITE" id="PS50009">
    <property type="entry name" value="RASGEF_CAT"/>
    <property type="match status" value="1"/>
</dbReference>
<dbReference type="AlphaFoldDB" id="A0A137P3H1"/>
<dbReference type="GO" id="GO:0005886">
    <property type="term" value="C:plasma membrane"/>
    <property type="evidence" value="ECO:0007669"/>
    <property type="project" value="TreeGrafter"/>
</dbReference>
<keyword evidence="1 2" id="KW-0344">Guanine-nucleotide releasing factor</keyword>
<dbReference type="PROSITE" id="PS50212">
    <property type="entry name" value="RASGEF_NTER"/>
    <property type="match status" value="1"/>
</dbReference>
<reference evidence="5 6" key="1">
    <citation type="journal article" date="2015" name="Genome Biol. Evol.">
        <title>Phylogenomic analyses indicate that early fungi evolved digesting cell walls of algal ancestors of land plants.</title>
        <authorList>
            <person name="Chang Y."/>
            <person name="Wang S."/>
            <person name="Sekimoto S."/>
            <person name="Aerts A.L."/>
            <person name="Choi C."/>
            <person name="Clum A."/>
            <person name="LaButti K.M."/>
            <person name="Lindquist E.A."/>
            <person name="Yee Ngan C."/>
            <person name="Ohm R.A."/>
            <person name="Salamov A.A."/>
            <person name="Grigoriev I.V."/>
            <person name="Spatafora J.W."/>
            <person name="Berbee M.L."/>
        </authorList>
    </citation>
    <scope>NUCLEOTIDE SEQUENCE [LARGE SCALE GENOMIC DNA]</scope>
    <source>
        <strain evidence="5 6">NRRL 28638</strain>
    </source>
</reference>
<feature type="domain" description="Ras-GEF" evidence="3">
    <location>
        <begin position="176"/>
        <end position="371"/>
    </location>
</feature>
<dbReference type="CDD" id="cd06224">
    <property type="entry name" value="REM"/>
    <property type="match status" value="1"/>
</dbReference>
<dbReference type="SMART" id="SM00229">
    <property type="entry name" value="RasGEFN"/>
    <property type="match status" value="1"/>
</dbReference>
<feature type="non-terminal residue" evidence="5">
    <location>
        <position position="371"/>
    </location>
</feature>
<accession>A0A137P3H1</accession>
<dbReference type="PROSITE" id="PS00720">
    <property type="entry name" value="RASGEF"/>
    <property type="match status" value="1"/>
</dbReference>
<dbReference type="OMA" id="EFANTIM"/>
<evidence type="ECO:0000313" key="5">
    <source>
        <dbReference type="EMBL" id="KXN69461.1"/>
    </source>
</evidence>
<dbReference type="Proteomes" id="UP000070444">
    <property type="component" value="Unassembled WGS sequence"/>
</dbReference>
<evidence type="ECO:0000313" key="6">
    <source>
        <dbReference type="Proteomes" id="UP000070444"/>
    </source>
</evidence>
<dbReference type="InterPro" id="IPR023578">
    <property type="entry name" value="Ras_GEF_dom_sf"/>
</dbReference>
<dbReference type="InterPro" id="IPR008937">
    <property type="entry name" value="Ras-like_GEF"/>
</dbReference>